<name>A0A5M8QGS6_9BACT</name>
<accession>A0A5M8QGS6</accession>
<dbReference type="PANTHER" id="PTHR38463:SF1">
    <property type="entry name" value="STRESS RESPONSE PROTEIN YSNF"/>
    <property type="match status" value="1"/>
</dbReference>
<dbReference type="PANTHER" id="PTHR38463">
    <property type="entry name" value="STRESS RESPONSE PROTEIN YSNF"/>
    <property type="match status" value="1"/>
</dbReference>
<gene>
    <name evidence="2" type="ORF">FEM33_22715</name>
</gene>
<proteinExistence type="predicted"/>
<evidence type="ECO:0000313" key="2">
    <source>
        <dbReference type="EMBL" id="KAA6434184.1"/>
    </source>
</evidence>
<evidence type="ECO:0000313" key="3">
    <source>
        <dbReference type="Proteomes" id="UP000323994"/>
    </source>
</evidence>
<feature type="domain" description="DUF2382" evidence="1">
    <location>
        <begin position="91"/>
        <end position="198"/>
    </location>
</feature>
<organism evidence="2 3">
    <name type="scientific">Dyadobacter flavalbus</name>
    <dbReference type="NCBI Taxonomy" id="2579942"/>
    <lineage>
        <taxon>Bacteria</taxon>
        <taxon>Pseudomonadati</taxon>
        <taxon>Bacteroidota</taxon>
        <taxon>Cytophagia</taxon>
        <taxon>Cytophagales</taxon>
        <taxon>Spirosomataceae</taxon>
        <taxon>Dyadobacter</taxon>
    </lineage>
</organism>
<dbReference type="InterPro" id="IPR019060">
    <property type="entry name" value="DUF2382"/>
</dbReference>
<dbReference type="Proteomes" id="UP000323994">
    <property type="component" value="Unassembled WGS sequence"/>
</dbReference>
<comment type="caution">
    <text evidence="2">The sequence shown here is derived from an EMBL/GenBank/DDBJ whole genome shotgun (WGS) entry which is preliminary data.</text>
</comment>
<dbReference type="Pfam" id="PF09557">
    <property type="entry name" value="DUF2382"/>
    <property type="match status" value="1"/>
</dbReference>
<keyword evidence="3" id="KW-1185">Reference proteome</keyword>
<dbReference type="EMBL" id="VBSN01000069">
    <property type="protein sequence ID" value="KAA6434184.1"/>
    <property type="molecule type" value="Genomic_DNA"/>
</dbReference>
<dbReference type="InterPro" id="IPR052967">
    <property type="entry name" value="Stress_Response_Assoc"/>
</dbReference>
<reference evidence="2 3" key="1">
    <citation type="submission" date="2019-05" db="EMBL/GenBank/DDBJ databases">
        <authorList>
            <person name="Qu J.-H."/>
        </authorList>
    </citation>
    <scope>NUCLEOTIDE SEQUENCE [LARGE SCALE GENOMIC DNA]</scope>
    <source>
        <strain evidence="2 3">NS28</strain>
    </source>
</reference>
<dbReference type="AlphaFoldDB" id="A0A5M8QGS6"/>
<dbReference type="OrthoDB" id="581516at2"/>
<sequence length="214" mass="23460">MTVHTNNMQQALDASNILDDYGAVDVNEFESKISGSTAYDSSITSDYNNTLPADVEVNTSNAALLSGSADLNTGSDAVISDEANLDTESIPVIKETIHVGKRSVATGGVRFRSRIIERPVEETIRLRQERVEVDRTPVNRVATEADFANFQEGTIEVTESAEVPVVSKEARVVEEVNVNLNTQEREEVIRDTVRSTEVTAEDLTETDRRNSGNI</sequence>
<protein>
    <submittedName>
        <fullName evidence="2">DUF2382 domain-containing protein</fullName>
    </submittedName>
</protein>
<evidence type="ECO:0000259" key="1">
    <source>
        <dbReference type="Pfam" id="PF09557"/>
    </source>
</evidence>